<dbReference type="WBParaSite" id="RSKR_0001068800.1">
    <property type="protein sequence ID" value="RSKR_0001068800.1"/>
    <property type="gene ID" value="RSKR_0001068800"/>
</dbReference>
<sequence length="803" mass="89525">MWQSGDPSVYPDSTYTYSLTYDIGNPNVRYIDVNAANVIVAGSRDGSIQAIFEDGTSEDKPMFKTGHKKFMNGNCAVHSVATWTWEEENMHVIVCGYRDGSTRFYNHTGNEDFLRFYDHSAAVCVVNINKDSGQVTTGGWDSRAFVYGLTRTSEGSMTWKKMNDLIGHTMSVWDARSLGHVCRQLTASADKTIKLWENGECLATYEGYPDILRQALSFEDYLLGTGNDPVISCFHFSKSDGPHKTFETKCESHINTMEVFKHTKTDKNYLVVGGELGFYEVFTASQTSDDIHLLSLCHGRLPVTSIWKAIFMPIGSFYGDIVFATENGPLIVLTLTTLRRAKDDDAAKFIGQTIEFNEIQDALREKHDNPEYFGFTIQNPDGSGDMQIKYKSGDDPAETVNKFIVHNNLPKSSFKEVYGFLIEHCASAAAYVTEKKNRILGKNDDIQKVKVMYEGKGYDYLFDVSLGDKQVKIPYNIGEDPSEVSQTFCEKHGLNIGFMKKMCDFLYEQVPELASKTRPGKASLNNAEAARPSNCGLPITVLKKYDDFEGPNTANLIKKLTTDNTEYDADSKSHLSGEELSVLTSFLTSKDPSTLINHVGLIENLLLRKEAHLTPVFHLIYLASTCENLAVKMDHQFNLVELMKNIVIGEKGSVNSFTMILRAFANLCHFEYFLKKFQEEKMTFANLALAQATASKQVTQDAALNFLLNFVVVAGTIDLHVSEIANALILKFADPSKCGLLSPGSIEGLLKVWAQCLWNRPAVIRACAVGKGPDVIRILKDKNAGEVASTLSRTVFNMLQRAK</sequence>
<dbReference type="Proteomes" id="UP000095286">
    <property type="component" value="Unplaced"/>
</dbReference>
<evidence type="ECO:0000313" key="1">
    <source>
        <dbReference type="Proteomes" id="UP000095286"/>
    </source>
</evidence>
<organism evidence="1 2">
    <name type="scientific">Rhabditophanes sp. KR3021</name>
    <dbReference type="NCBI Taxonomy" id="114890"/>
    <lineage>
        <taxon>Eukaryota</taxon>
        <taxon>Metazoa</taxon>
        <taxon>Ecdysozoa</taxon>
        <taxon>Nematoda</taxon>
        <taxon>Chromadorea</taxon>
        <taxon>Rhabditida</taxon>
        <taxon>Tylenchina</taxon>
        <taxon>Panagrolaimomorpha</taxon>
        <taxon>Strongyloidoidea</taxon>
        <taxon>Alloionematidae</taxon>
        <taxon>Rhabditophanes</taxon>
    </lineage>
</organism>
<reference evidence="2" key="1">
    <citation type="submission" date="2016-11" db="UniProtKB">
        <authorList>
            <consortium name="WormBaseParasite"/>
        </authorList>
    </citation>
    <scope>IDENTIFICATION</scope>
    <source>
        <strain evidence="2">KR3021</strain>
    </source>
</reference>
<accession>A0AC35UEJ7</accession>
<protein>
    <submittedName>
        <fullName evidence="2">PFU domain-containing protein</fullName>
    </submittedName>
</protein>
<evidence type="ECO:0000313" key="2">
    <source>
        <dbReference type="WBParaSite" id="RSKR_0001068800.1"/>
    </source>
</evidence>
<name>A0AC35UEJ7_9BILA</name>
<proteinExistence type="predicted"/>